<evidence type="ECO:0000313" key="2">
    <source>
        <dbReference type="WBParaSite" id="JU765_v2.g12548.t1"/>
    </source>
</evidence>
<evidence type="ECO:0000313" key="1">
    <source>
        <dbReference type="Proteomes" id="UP000887576"/>
    </source>
</evidence>
<dbReference type="Proteomes" id="UP000887576">
    <property type="component" value="Unplaced"/>
</dbReference>
<proteinExistence type="predicted"/>
<reference evidence="2" key="1">
    <citation type="submission" date="2022-11" db="UniProtKB">
        <authorList>
            <consortium name="WormBaseParasite"/>
        </authorList>
    </citation>
    <scope>IDENTIFICATION</scope>
</reference>
<accession>A0AC34Q3E0</accession>
<name>A0AC34Q3E0_9BILA</name>
<protein>
    <submittedName>
        <fullName evidence="2">Uncharacterized protein</fullName>
    </submittedName>
</protein>
<sequence>MPNGFEFDGAAPFNKIEFGLLHGWCRHETLLGTAELPDLPPEMEALRRVIAKKAYSHREQKKLGKLLKKMDNKLYKDILTTTIKVHKNVQRIVQDNIHITTSKHDGERMYFLDKHDKSACNFLVLCMEDKTQKLTNPVTSDILQFELL</sequence>
<organism evidence="1 2">
    <name type="scientific">Panagrolaimus sp. JU765</name>
    <dbReference type="NCBI Taxonomy" id="591449"/>
    <lineage>
        <taxon>Eukaryota</taxon>
        <taxon>Metazoa</taxon>
        <taxon>Ecdysozoa</taxon>
        <taxon>Nematoda</taxon>
        <taxon>Chromadorea</taxon>
        <taxon>Rhabditida</taxon>
        <taxon>Tylenchina</taxon>
        <taxon>Panagrolaimomorpha</taxon>
        <taxon>Panagrolaimoidea</taxon>
        <taxon>Panagrolaimidae</taxon>
        <taxon>Panagrolaimus</taxon>
    </lineage>
</organism>
<dbReference type="WBParaSite" id="JU765_v2.g12548.t1">
    <property type="protein sequence ID" value="JU765_v2.g12548.t1"/>
    <property type="gene ID" value="JU765_v2.g12548"/>
</dbReference>